<dbReference type="EMBL" id="GG698912">
    <property type="protein sequence ID" value="EEU39132.1"/>
    <property type="molecule type" value="Genomic_DNA"/>
</dbReference>
<dbReference type="GeneID" id="9673482"/>
<proteinExistence type="predicted"/>
<dbReference type="Pfam" id="PF21762">
    <property type="entry name" value="DEDDh_C"/>
    <property type="match status" value="1"/>
</dbReference>
<dbReference type="OrthoDB" id="5953249at2759"/>
<organism evidence="2 3">
    <name type="scientific">Fusarium vanettenii (strain ATCC MYA-4622 / CBS 123669 / FGSC 9596 / NRRL 45880 / 77-13-4)</name>
    <name type="common">Fusarium solani subsp. pisi</name>
    <dbReference type="NCBI Taxonomy" id="660122"/>
    <lineage>
        <taxon>Eukaryota</taxon>
        <taxon>Fungi</taxon>
        <taxon>Dikarya</taxon>
        <taxon>Ascomycota</taxon>
        <taxon>Pezizomycotina</taxon>
        <taxon>Sordariomycetes</taxon>
        <taxon>Hypocreomycetidae</taxon>
        <taxon>Hypocreales</taxon>
        <taxon>Nectriaceae</taxon>
        <taxon>Fusarium</taxon>
        <taxon>Fusarium solani species complex</taxon>
        <taxon>Fusarium vanettenii</taxon>
    </lineage>
</organism>
<keyword evidence="3" id="KW-1185">Reference proteome</keyword>
<name>C7Z9N6_FUSV7</name>
<reference evidence="2 3" key="1">
    <citation type="journal article" date="2009" name="PLoS Genet.">
        <title>The genome of Nectria haematococca: contribution of supernumerary chromosomes to gene expansion.</title>
        <authorList>
            <person name="Coleman J.J."/>
            <person name="Rounsley S.D."/>
            <person name="Rodriguez-Carres M."/>
            <person name="Kuo A."/>
            <person name="Wasmann C.C."/>
            <person name="Grimwood J."/>
            <person name="Schmutz J."/>
            <person name="Taga M."/>
            <person name="White G.J."/>
            <person name="Zhou S."/>
            <person name="Schwartz D.C."/>
            <person name="Freitag M."/>
            <person name="Ma L.J."/>
            <person name="Danchin E.G."/>
            <person name="Henrissat B."/>
            <person name="Coutinho P.M."/>
            <person name="Nelson D.R."/>
            <person name="Straney D."/>
            <person name="Napoli C.A."/>
            <person name="Barker B.M."/>
            <person name="Gribskov M."/>
            <person name="Rep M."/>
            <person name="Kroken S."/>
            <person name="Molnar I."/>
            <person name="Rensing C."/>
            <person name="Kennell J.C."/>
            <person name="Zamora J."/>
            <person name="Farman M.L."/>
            <person name="Selker E.U."/>
            <person name="Salamov A."/>
            <person name="Shapiro H."/>
            <person name="Pangilinan J."/>
            <person name="Lindquist E."/>
            <person name="Lamers C."/>
            <person name="Grigoriev I.V."/>
            <person name="Geiser D.M."/>
            <person name="Covert S.F."/>
            <person name="Temporini E."/>
            <person name="Vanetten H.D."/>
        </authorList>
    </citation>
    <scope>NUCLEOTIDE SEQUENCE [LARGE SCALE GENOMIC DNA]</scope>
    <source>
        <strain evidence="3">ATCC MYA-4622 / CBS 123669 / FGSC 9596 / NRRL 45880 / 77-13-4</strain>
    </source>
</reference>
<gene>
    <name evidence="2" type="ORF">NECHADRAFT_100954</name>
</gene>
<dbReference type="InterPro" id="IPR040151">
    <property type="entry name" value="Gfd2/YDR514C-like"/>
</dbReference>
<dbReference type="Proteomes" id="UP000005206">
    <property type="component" value="Chromosome 6"/>
</dbReference>
<dbReference type="PANTHER" id="PTHR28083">
    <property type="entry name" value="GOOD FOR FULL DBP5 ACTIVITY PROTEIN 2"/>
    <property type="match status" value="1"/>
</dbReference>
<dbReference type="PANTHER" id="PTHR28083:SF1">
    <property type="entry name" value="GOOD FOR FULL DBP5 ACTIVITY PROTEIN 2"/>
    <property type="match status" value="1"/>
</dbReference>
<dbReference type="RefSeq" id="XP_003044845.1">
    <property type="nucleotide sequence ID" value="XM_003044799.1"/>
</dbReference>
<dbReference type="KEGG" id="nhe:NECHADRAFT_100954"/>
<feature type="domain" description="Gfd2/YDR514C-like C-terminal" evidence="1">
    <location>
        <begin position="147"/>
        <end position="312"/>
    </location>
</feature>
<dbReference type="HOGENOM" id="CLU_644190_0_0_1"/>
<evidence type="ECO:0000313" key="2">
    <source>
        <dbReference type="EMBL" id="EEU39132.1"/>
    </source>
</evidence>
<dbReference type="InParanoid" id="C7Z9N6"/>
<evidence type="ECO:0000259" key="1">
    <source>
        <dbReference type="Pfam" id="PF21762"/>
    </source>
</evidence>
<evidence type="ECO:0000313" key="3">
    <source>
        <dbReference type="Proteomes" id="UP000005206"/>
    </source>
</evidence>
<dbReference type="VEuPathDB" id="FungiDB:NECHADRAFT_100954"/>
<accession>C7Z9N6</accession>
<dbReference type="AlphaFoldDB" id="C7Z9N6"/>
<dbReference type="InterPro" id="IPR048519">
    <property type="entry name" value="Gfd2/YDR514C-like_C"/>
</dbReference>
<dbReference type="GO" id="GO:0005634">
    <property type="term" value="C:nucleus"/>
    <property type="evidence" value="ECO:0007669"/>
    <property type="project" value="TreeGrafter"/>
</dbReference>
<sequence>MISTFRIRLPRNGKGHLAWPAPAKRAWQYQTSINKHQFARYSRVQDMGLVDDYHSWQDVDMNGVQIDPAGRLKRYTGSRMLSPARVTKNQQPRKFGLRSSPQRVLNEKDETDQRDIRVLLGYASDAWASRPLREHLSKIDKLQPPRFVCLHGDQMAREELPIKFHLGVSIFDTRSVEAIQQGRKDIGQAIKSHHYLVHDPIFHPLNSRKFLFGTPEMATDAQIAEKLQRLCSPPNILVTYGPKREHKALKKMGLDLSRNYVFDISHMAQTMSDMPYSMSLQWVLEKLQIPFKPELLYVAGNDTHFALQAMLMLAALDGEDHPTARKVPTWVPTFKEIAKAKLPDWDPRTNWSTPAWFREQEERFRQRRDIQHRIVKERYQQRKGRREHEELVQENEDRKRYLERLKARATYLDIVCAAVVKNRPDE</sequence>
<protein>
    <submittedName>
        <fullName evidence="2">Expressed protein</fullName>
    </submittedName>
</protein>
<dbReference type="STRING" id="660122.C7Z9N6"/>